<name>A0A1G6SWL2_9ACTN</name>
<sequence>MRRYLAPAALTLALSFLLVTNPVVADAARSITGADIKNGSLTGKDVKDHSLKRKDFARGQVPAGPRGATGDDGVLAVAWSNYRYGRDTAYSPVSLPADGSLGDVTTLSSGPGQRSGRLRLTEPARLIVAADAYLHNGNVSGRSFNCQVDLRPVGGTARSITFPSHDSFGQYENKTWAQTASEAATPGTYDVALRCSTGLANNGGRVYYADLTVTAVRT</sequence>
<keyword evidence="1" id="KW-0732">Signal</keyword>
<feature type="chain" id="PRO_5038793963" description="Secreted protein" evidence="1">
    <location>
        <begin position="26"/>
        <end position="218"/>
    </location>
</feature>
<organism evidence="2 3">
    <name type="scientific">Nocardioides lianchengensis</name>
    <dbReference type="NCBI Taxonomy" id="1045774"/>
    <lineage>
        <taxon>Bacteria</taxon>
        <taxon>Bacillati</taxon>
        <taxon>Actinomycetota</taxon>
        <taxon>Actinomycetes</taxon>
        <taxon>Propionibacteriales</taxon>
        <taxon>Nocardioidaceae</taxon>
        <taxon>Nocardioides</taxon>
    </lineage>
</organism>
<keyword evidence="3" id="KW-1185">Reference proteome</keyword>
<evidence type="ECO:0000313" key="2">
    <source>
        <dbReference type="EMBL" id="SDD21242.1"/>
    </source>
</evidence>
<protein>
    <recommendedName>
        <fullName evidence="4">Secreted protein</fullName>
    </recommendedName>
</protein>
<dbReference type="STRING" id="1045774.SAMN05421872_106313"/>
<accession>A0A1G6SWL2</accession>
<dbReference type="OrthoDB" id="3480624at2"/>
<evidence type="ECO:0000313" key="3">
    <source>
        <dbReference type="Proteomes" id="UP000199034"/>
    </source>
</evidence>
<dbReference type="EMBL" id="FMZM01000006">
    <property type="protein sequence ID" value="SDD21242.1"/>
    <property type="molecule type" value="Genomic_DNA"/>
</dbReference>
<reference evidence="2 3" key="1">
    <citation type="submission" date="2016-10" db="EMBL/GenBank/DDBJ databases">
        <authorList>
            <person name="de Groot N.N."/>
        </authorList>
    </citation>
    <scope>NUCLEOTIDE SEQUENCE [LARGE SCALE GENOMIC DNA]</scope>
    <source>
        <strain evidence="2 3">CGMCC 4.6858</strain>
    </source>
</reference>
<evidence type="ECO:0000256" key="1">
    <source>
        <dbReference type="SAM" id="SignalP"/>
    </source>
</evidence>
<gene>
    <name evidence="2" type="ORF">SAMN05421872_106313</name>
</gene>
<dbReference type="AlphaFoldDB" id="A0A1G6SWL2"/>
<proteinExistence type="predicted"/>
<feature type="signal peptide" evidence="1">
    <location>
        <begin position="1"/>
        <end position="25"/>
    </location>
</feature>
<dbReference type="Proteomes" id="UP000199034">
    <property type="component" value="Unassembled WGS sequence"/>
</dbReference>
<dbReference type="RefSeq" id="WP_090856512.1">
    <property type="nucleotide sequence ID" value="NZ_FMZM01000006.1"/>
</dbReference>
<evidence type="ECO:0008006" key="4">
    <source>
        <dbReference type="Google" id="ProtNLM"/>
    </source>
</evidence>